<protein>
    <submittedName>
        <fullName evidence="1">Uncharacterized protein</fullName>
    </submittedName>
</protein>
<dbReference type="RefSeq" id="WP_255841793.1">
    <property type="nucleotide sequence ID" value="NZ_CP094358.1"/>
</dbReference>
<organism evidence="1 2">
    <name type="scientific">Abyssalbus ytuae</name>
    <dbReference type="NCBI Taxonomy" id="2926907"/>
    <lineage>
        <taxon>Bacteria</taxon>
        <taxon>Pseudomonadati</taxon>
        <taxon>Bacteroidota</taxon>
        <taxon>Flavobacteriia</taxon>
        <taxon>Flavobacteriales</taxon>
        <taxon>Flavobacteriaceae</taxon>
        <taxon>Abyssalbus</taxon>
    </lineage>
</organism>
<keyword evidence="2" id="KW-1185">Reference proteome</keyword>
<dbReference type="EMBL" id="CP094358">
    <property type="protein sequence ID" value="UOB16578.1"/>
    <property type="molecule type" value="Genomic_DNA"/>
</dbReference>
<name>A0A9E6ZPV4_9FLAO</name>
<dbReference type="AlphaFoldDB" id="A0A9E6ZPV4"/>
<dbReference type="Proteomes" id="UP000831290">
    <property type="component" value="Chromosome"/>
</dbReference>
<gene>
    <name evidence="1" type="ORF">MQE35_12635</name>
</gene>
<accession>A0A9E6ZPV4</accession>
<sequence length="313" mass="36276">MKLIFNKSGLGKSELKATLGFLDGDFSYQNIEPDIKINTPYLVDLIGKDIYEKIQDYYENEPNIIDVTDKQNHIDALKYMQIYTASMAYIDYAPNNDLQHTNAGRTFKSEENDKIPWDWQVNADNSAIKKRAYKALDLLFILLDKSGWTEWTGSDAYKKANALVIKNTNQFDAVFPINKSGQLFYRLVPFMDDIEKYEIQPILKPEKLTELKEIDSPDKNQKILINLCHKVIAHLSLGKAYKAFPVEMFPEGLIYNENTRMRSEARAEVMQFLNTEGQNYLKKLEYEFEKQNQTFNTINTTPSLEDGKPYVNL</sequence>
<reference evidence="1" key="1">
    <citation type="submission" date="2022-03" db="EMBL/GenBank/DDBJ databases">
        <title>Description of Abyssus ytuae gen. nov., sp. nov., a novel member of the family Flavobacteriaceae isolated from the sediment of Mariana Trench.</title>
        <authorList>
            <person name="Zhang J."/>
            <person name="Xu X."/>
        </authorList>
    </citation>
    <scope>NUCLEOTIDE SEQUENCE</scope>
    <source>
        <strain evidence="1">MT3330</strain>
    </source>
</reference>
<evidence type="ECO:0000313" key="1">
    <source>
        <dbReference type="EMBL" id="UOB16578.1"/>
    </source>
</evidence>
<proteinExistence type="predicted"/>
<dbReference type="KEGG" id="fbm:MQE35_12635"/>
<dbReference type="Pfam" id="PF20459">
    <property type="entry name" value="DUF6712"/>
    <property type="match status" value="1"/>
</dbReference>
<evidence type="ECO:0000313" key="2">
    <source>
        <dbReference type="Proteomes" id="UP000831290"/>
    </source>
</evidence>
<dbReference type="InterPro" id="IPR046558">
    <property type="entry name" value="DUF6712"/>
</dbReference>